<comment type="caution">
    <text evidence="14">The sequence shown here is derived from an EMBL/GenBank/DDBJ whole genome shotgun (WGS) entry which is preliminary data.</text>
</comment>
<evidence type="ECO:0000256" key="1">
    <source>
        <dbReference type="ARBA" id="ARBA00003791"/>
    </source>
</evidence>
<evidence type="ECO:0000256" key="10">
    <source>
        <dbReference type="ARBA" id="ARBA00023014"/>
    </source>
</evidence>
<name>A0A7W1XR04_9BACL</name>
<evidence type="ECO:0000256" key="6">
    <source>
        <dbReference type="ARBA" id="ARBA00022642"/>
    </source>
</evidence>
<proteinExistence type="inferred from homology"/>
<evidence type="ECO:0000256" key="9">
    <source>
        <dbReference type="ARBA" id="ARBA00023004"/>
    </source>
</evidence>
<evidence type="ECO:0000256" key="4">
    <source>
        <dbReference type="ARBA" id="ARBA00022485"/>
    </source>
</evidence>
<dbReference type="EC" id="2.5.1.72" evidence="3 13"/>
<dbReference type="EMBL" id="JACEOL010000009">
    <property type="protein sequence ID" value="MBA4601526.1"/>
    <property type="molecule type" value="Genomic_DNA"/>
</dbReference>
<comment type="similarity">
    <text evidence="13">Belongs to the quinolinate synthase family. Type 3 subfamily.</text>
</comment>
<feature type="binding site" evidence="13">
    <location>
        <position position="156"/>
    </location>
    <ligand>
        <name>iminosuccinate</name>
        <dbReference type="ChEBI" id="CHEBI:77875"/>
    </ligand>
</feature>
<feature type="binding site" evidence="13">
    <location>
        <begin position="252"/>
        <end position="254"/>
    </location>
    <ligand>
        <name>iminosuccinate</name>
        <dbReference type="ChEBI" id="CHEBI:77875"/>
    </ligand>
</feature>
<evidence type="ECO:0000256" key="3">
    <source>
        <dbReference type="ARBA" id="ARBA00012669"/>
    </source>
</evidence>
<feature type="binding site" evidence="13">
    <location>
        <position position="226"/>
    </location>
    <ligand>
        <name>[4Fe-4S] cluster</name>
        <dbReference type="ChEBI" id="CHEBI:49883"/>
    </ligand>
</feature>
<dbReference type="PANTHER" id="PTHR30573:SF0">
    <property type="entry name" value="QUINOLINATE SYNTHASE, CHLOROPLASTIC"/>
    <property type="match status" value="1"/>
</dbReference>
<evidence type="ECO:0000256" key="11">
    <source>
        <dbReference type="ARBA" id="ARBA00050125"/>
    </source>
</evidence>
<accession>A0A7W1XR04</accession>
<feature type="binding site" evidence="13">
    <location>
        <position position="269"/>
    </location>
    <ligand>
        <name>iminosuccinate</name>
        <dbReference type="ChEBI" id="CHEBI:77875"/>
    </ligand>
</feature>
<dbReference type="NCBIfam" id="NF006880">
    <property type="entry name" value="PRK09375.2-1"/>
    <property type="match status" value="1"/>
</dbReference>
<dbReference type="InterPro" id="IPR003473">
    <property type="entry name" value="NadA"/>
</dbReference>
<evidence type="ECO:0000313" key="14">
    <source>
        <dbReference type="EMBL" id="MBA4601526.1"/>
    </source>
</evidence>
<comment type="function">
    <text evidence="1 13">Catalyzes the condensation of iminoaspartate with dihydroxyacetone phosphate to form quinolinate.</text>
</comment>
<feature type="binding site" evidence="13">
    <location>
        <position position="316"/>
    </location>
    <ligand>
        <name>[4Fe-4S] cluster</name>
        <dbReference type="ChEBI" id="CHEBI:49883"/>
    </ligand>
</feature>
<evidence type="ECO:0000256" key="5">
    <source>
        <dbReference type="ARBA" id="ARBA00022490"/>
    </source>
</evidence>
<evidence type="ECO:0000256" key="12">
    <source>
        <dbReference type="ARBA" id="ARBA00073059"/>
    </source>
</evidence>
<keyword evidence="4 13" id="KW-0004">4Fe-4S</keyword>
<protein>
    <recommendedName>
        <fullName evidence="12 13">Quinolinate synthase</fullName>
        <ecNumber evidence="3 13">2.5.1.72</ecNumber>
    </recommendedName>
</protein>
<keyword evidence="9 13" id="KW-0408">Iron</keyword>
<dbReference type="NCBIfam" id="NF006883">
    <property type="entry name" value="PRK09375.2-4"/>
    <property type="match status" value="1"/>
</dbReference>
<dbReference type="UniPathway" id="UPA00253">
    <property type="reaction ID" value="UER00327"/>
</dbReference>
<organism evidence="14 15">
    <name type="scientific">Thermoactinomyces mirandus</name>
    <dbReference type="NCBI Taxonomy" id="2756294"/>
    <lineage>
        <taxon>Bacteria</taxon>
        <taxon>Bacillati</taxon>
        <taxon>Bacillota</taxon>
        <taxon>Bacilli</taxon>
        <taxon>Bacillales</taxon>
        <taxon>Thermoactinomycetaceae</taxon>
        <taxon>Thermoactinomyces</taxon>
    </lineage>
</organism>
<dbReference type="NCBIfam" id="TIGR00550">
    <property type="entry name" value="nadA"/>
    <property type="match status" value="1"/>
</dbReference>
<dbReference type="FunFam" id="3.40.50.10800:FF:000001">
    <property type="entry name" value="Quinolinate synthase A"/>
    <property type="match status" value="1"/>
</dbReference>
<feature type="binding site" evidence="13">
    <location>
        <position position="104"/>
    </location>
    <ligand>
        <name>[4Fe-4S] cluster</name>
        <dbReference type="ChEBI" id="CHEBI:49883"/>
    </ligand>
</feature>
<dbReference type="Proteomes" id="UP000538292">
    <property type="component" value="Unassembled WGS sequence"/>
</dbReference>
<dbReference type="HAMAP" id="MF_00569">
    <property type="entry name" value="NadA_type3"/>
    <property type="match status" value="1"/>
</dbReference>
<dbReference type="Gene3D" id="3.40.50.10800">
    <property type="entry name" value="NadA-like"/>
    <property type="match status" value="3"/>
</dbReference>
<sequence>MNYIDQDLPEIYRNMSSEELDRRIQQAREKLGSDLVILGHHYQRDDVIKYADFRGDSLRLAKIGTGQKEAKYIVFCGVHFMAETAETLSEPGQTVFLPDLRAGCSMADMADIEEVEEAWEAIQEKFGDTVIPLTYVNSTAAVKAFVGKHGGTTCTSSNAHEVMAWAFARKKHVFFLPDQHLGRNTAYFKMGIPLEQMVIWDPVQGQFGDVQGPFNQMRMILWKGHCSVHQKFTPEQVRRVRERDPEMKVIVHPECSFDVVKLADDAGSTGYIIKKIGEAPAGSRWAIGTEVNLVQRLAQEHPEQHIELLSTTMCPCLTMNRIDRPHLLWTLESIIEGKPVHVMEVNDEIKHWSKIALDRMLTIK</sequence>
<keyword evidence="15" id="KW-1185">Reference proteome</keyword>
<dbReference type="PANTHER" id="PTHR30573">
    <property type="entry name" value="QUINOLINATE SYNTHETASE A"/>
    <property type="match status" value="1"/>
</dbReference>
<comment type="subcellular location">
    <subcellularLocation>
        <location evidence="13">Cytoplasm</location>
    </subcellularLocation>
</comment>
<comment type="catalytic activity">
    <reaction evidence="11">
        <text>iminosuccinate + dihydroxyacetone phosphate = quinolinate + phosphate + 2 H2O + H(+)</text>
        <dbReference type="Rhea" id="RHEA:25888"/>
        <dbReference type="ChEBI" id="CHEBI:15377"/>
        <dbReference type="ChEBI" id="CHEBI:15378"/>
        <dbReference type="ChEBI" id="CHEBI:29959"/>
        <dbReference type="ChEBI" id="CHEBI:43474"/>
        <dbReference type="ChEBI" id="CHEBI:57642"/>
        <dbReference type="ChEBI" id="CHEBI:77875"/>
        <dbReference type="EC" id="2.5.1.72"/>
    </reaction>
    <physiologicalReaction direction="left-to-right" evidence="11">
        <dbReference type="Rhea" id="RHEA:25889"/>
    </physiologicalReaction>
</comment>
<dbReference type="InterPro" id="IPR023515">
    <property type="entry name" value="Quinolinate_synth_A_type3"/>
</dbReference>
<dbReference type="GO" id="GO:0034628">
    <property type="term" value="P:'de novo' NAD+ biosynthetic process from L-aspartate"/>
    <property type="evidence" value="ECO:0007669"/>
    <property type="project" value="TreeGrafter"/>
</dbReference>
<dbReference type="RefSeq" id="WP_181738110.1">
    <property type="nucleotide sequence ID" value="NZ_JACEOL010000009.1"/>
</dbReference>
<evidence type="ECO:0000256" key="7">
    <source>
        <dbReference type="ARBA" id="ARBA00022679"/>
    </source>
</evidence>
<reference evidence="14 15" key="1">
    <citation type="submission" date="2020-07" db="EMBL/GenBank/DDBJ databases">
        <title>Thermoactinomyces phylogeny.</title>
        <authorList>
            <person name="Dunlap C."/>
        </authorList>
    </citation>
    <scope>NUCLEOTIDE SEQUENCE [LARGE SCALE GENOMIC DNA]</scope>
    <source>
        <strain evidence="14 15">AMNI-1</strain>
    </source>
</reference>
<evidence type="ECO:0000256" key="8">
    <source>
        <dbReference type="ARBA" id="ARBA00022723"/>
    </source>
</evidence>
<dbReference type="AlphaFoldDB" id="A0A7W1XR04"/>
<dbReference type="SUPFAM" id="SSF142754">
    <property type="entry name" value="NadA-like"/>
    <property type="match status" value="1"/>
</dbReference>
<keyword evidence="5 13" id="KW-0963">Cytoplasm</keyword>
<feature type="binding site" evidence="13">
    <location>
        <begin position="135"/>
        <end position="137"/>
    </location>
    <ligand>
        <name>iminosuccinate</name>
        <dbReference type="ChEBI" id="CHEBI:77875"/>
    </ligand>
</feature>
<comment type="cofactor">
    <cofactor evidence="13">
        <name>[4Fe-4S] cluster</name>
        <dbReference type="ChEBI" id="CHEBI:49883"/>
    </cofactor>
    <text evidence="13">Binds 1 [4Fe-4S] cluster per subunit.</text>
</comment>
<evidence type="ECO:0000313" key="15">
    <source>
        <dbReference type="Proteomes" id="UP000538292"/>
    </source>
</evidence>
<dbReference type="GO" id="GO:0005829">
    <property type="term" value="C:cytosol"/>
    <property type="evidence" value="ECO:0007669"/>
    <property type="project" value="TreeGrafter"/>
</dbReference>
<keyword evidence="6 13" id="KW-0662">Pyridine nucleotide biosynthesis</keyword>
<feature type="binding site" evidence="13">
    <location>
        <position position="40"/>
    </location>
    <ligand>
        <name>iminosuccinate</name>
        <dbReference type="ChEBI" id="CHEBI:77875"/>
    </ligand>
</feature>
<dbReference type="GO" id="GO:0046872">
    <property type="term" value="F:metal ion binding"/>
    <property type="evidence" value="ECO:0007669"/>
    <property type="project" value="UniProtKB-KW"/>
</dbReference>
<dbReference type="InterPro" id="IPR036094">
    <property type="entry name" value="NadA_sf"/>
</dbReference>
<dbReference type="Pfam" id="PF02445">
    <property type="entry name" value="NadA"/>
    <property type="match status" value="1"/>
</dbReference>
<dbReference type="GO" id="GO:0008987">
    <property type="term" value="F:quinolinate synthetase A activity"/>
    <property type="evidence" value="ECO:0007669"/>
    <property type="project" value="UniProtKB-UniRule"/>
</dbReference>
<gene>
    <name evidence="13 14" type="primary">nadA</name>
    <name evidence="14" type="ORF">H2C83_04150</name>
</gene>
<keyword evidence="10 13" id="KW-0411">Iron-sulfur</keyword>
<evidence type="ECO:0000256" key="13">
    <source>
        <dbReference type="HAMAP-Rule" id="MF_00569"/>
    </source>
</evidence>
<feature type="binding site" evidence="13">
    <location>
        <position position="57"/>
    </location>
    <ligand>
        <name>iminosuccinate</name>
        <dbReference type="ChEBI" id="CHEBI:77875"/>
    </ligand>
</feature>
<comment type="pathway">
    <text evidence="2 13">Cofactor biosynthesis; NAD(+) biosynthesis; quinolinate from iminoaspartate: step 1/1.</text>
</comment>
<keyword evidence="7 13" id="KW-0808">Transferase</keyword>
<evidence type="ECO:0000256" key="2">
    <source>
        <dbReference type="ARBA" id="ARBA00005065"/>
    </source>
</evidence>
<keyword evidence="8 13" id="KW-0479">Metal-binding</keyword>
<dbReference type="GO" id="GO:0051539">
    <property type="term" value="F:4 iron, 4 sulfur cluster binding"/>
    <property type="evidence" value="ECO:0007669"/>
    <property type="project" value="UniProtKB-KW"/>
</dbReference>